<keyword evidence="2" id="KW-0175">Coiled coil</keyword>
<evidence type="ECO:0000256" key="1">
    <source>
        <dbReference type="ARBA" id="ARBA00009964"/>
    </source>
</evidence>
<dbReference type="RefSeq" id="WP_105592215.1">
    <property type="nucleotide sequence ID" value="NZ_PDET01000004.1"/>
</dbReference>
<proteinExistence type="inferred from homology"/>
<gene>
    <name evidence="3" type="ORF">CQW29_08090</name>
</gene>
<comment type="caution">
    <text evidence="3">The sequence shown here is derived from an EMBL/GenBank/DDBJ whole genome shotgun (WGS) entry which is preliminary data.</text>
</comment>
<dbReference type="OrthoDB" id="9774685at2"/>
<dbReference type="AlphaFoldDB" id="A0A2S9IE71"/>
<organism evidence="3 4">
    <name type="scientific">Pantoea coffeiphila</name>
    <dbReference type="NCBI Taxonomy" id="1465635"/>
    <lineage>
        <taxon>Bacteria</taxon>
        <taxon>Pseudomonadati</taxon>
        <taxon>Pseudomonadota</taxon>
        <taxon>Gammaproteobacteria</taxon>
        <taxon>Enterobacterales</taxon>
        <taxon>Erwiniaceae</taxon>
        <taxon>Pantoea</taxon>
    </lineage>
</organism>
<sequence length="131" mass="15089">MRKSRYTAEQISRAIKDSEEGIKVKQICANLGISEATFYSWKKKYAGLNSEHGRKIKELEESLHSLSRELQLISSDKELLQSIVKKFFTTGDKRKAVTFLQDTHNVGTRRSCRLLNISRSVYHYPCTCDSQ</sequence>
<evidence type="ECO:0000313" key="3">
    <source>
        <dbReference type="EMBL" id="PRD16081.1"/>
    </source>
</evidence>
<protein>
    <recommendedName>
        <fullName evidence="5">Transposase</fullName>
    </recommendedName>
</protein>
<dbReference type="Gene3D" id="1.10.10.60">
    <property type="entry name" value="Homeodomain-like"/>
    <property type="match status" value="1"/>
</dbReference>
<evidence type="ECO:0000256" key="2">
    <source>
        <dbReference type="SAM" id="Coils"/>
    </source>
</evidence>
<evidence type="ECO:0000313" key="4">
    <source>
        <dbReference type="Proteomes" id="UP000239181"/>
    </source>
</evidence>
<dbReference type="InterPro" id="IPR052546">
    <property type="entry name" value="Transposase_8_domain"/>
</dbReference>
<dbReference type="GO" id="GO:0004803">
    <property type="term" value="F:transposase activity"/>
    <property type="evidence" value="ECO:0007669"/>
    <property type="project" value="InterPro"/>
</dbReference>
<dbReference type="Proteomes" id="UP000239181">
    <property type="component" value="Unassembled WGS sequence"/>
</dbReference>
<evidence type="ECO:0008006" key="5">
    <source>
        <dbReference type="Google" id="ProtNLM"/>
    </source>
</evidence>
<dbReference type="PANTHER" id="PTHR33609:SF1">
    <property type="entry name" value="TRANSPOSASE"/>
    <property type="match status" value="1"/>
</dbReference>
<dbReference type="GO" id="GO:0006313">
    <property type="term" value="P:DNA transposition"/>
    <property type="evidence" value="ECO:0007669"/>
    <property type="project" value="InterPro"/>
</dbReference>
<dbReference type="Pfam" id="PF01527">
    <property type="entry name" value="HTH_Tnp_1"/>
    <property type="match status" value="1"/>
</dbReference>
<dbReference type="EMBL" id="PDET01000004">
    <property type="protein sequence ID" value="PRD16081.1"/>
    <property type="molecule type" value="Genomic_DNA"/>
</dbReference>
<dbReference type="InterPro" id="IPR002514">
    <property type="entry name" value="Transposase_8"/>
</dbReference>
<feature type="coiled-coil region" evidence="2">
    <location>
        <begin position="49"/>
        <end position="76"/>
    </location>
</feature>
<accession>A0A2S9IE71</accession>
<keyword evidence="4" id="KW-1185">Reference proteome</keyword>
<dbReference type="InterPro" id="IPR009057">
    <property type="entry name" value="Homeodomain-like_sf"/>
</dbReference>
<dbReference type="PANTHER" id="PTHR33609">
    <property type="entry name" value="LOW CALCIUM RESPONSE LOCUS PROTEIN S"/>
    <property type="match status" value="1"/>
</dbReference>
<comment type="similarity">
    <text evidence="1">Belongs to the transposase 8 family.</text>
</comment>
<reference evidence="3 4" key="1">
    <citation type="submission" date="2017-10" db="EMBL/GenBank/DDBJ databases">
        <title>Draft genome of two endophytic bacteria isolated from 'guarana' Paullinia cupana (Mart.) Ducke.</title>
        <authorList>
            <person name="Siqueira K.A."/>
            <person name="Liotti R.G."/>
            <person name="Mendes T.A."/>
            <person name="Soares M.A."/>
        </authorList>
    </citation>
    <scope>NUCLEOTIDE SEQUENCE [LARGE SCALE GENOMIC DNA]</scope>
    <source>
        <strain evidence="3 4">342</strain>
    </source>
</reference>
<dbReference type="GO" id="GO:0003677">
    <property type="term" value="F:DNA binding"/>
    <property type="evidence" value="ECO:0007669"/>
    <property type="project" value="InterPro"/>
</dbReference>
<dbReference type="SUPFAM" id="SSF46689">
    <property type="entry name" value="Homeodomain-like"/>
    <property type="match status" value="1"/>
</dbReference>
<name>A0A2S9IE71_9GAMM</name>